<keyword evidence="5" id="KW-1185">Reference proteome</keyword>
<proteinExistence type="predicted"/>
<feature type="chain" id="PRO_5042960523" evidence="3">
    <location>
        <begin position="23"/>
        <end position="456"/>
    </location>
</feature>
<evidence type="ECO:0000256" key="3">
    <source>
        <dbReference type="SAM" id="SignalP"/>
    </source>
</evidence>
<name>A0AAN6JZU3_9BASI</name>
<feature type="signal peptide" evidence="3">
    <location>
        <begin position="1"/>
        <end position="22"/>
    </location>
</feature>
<feature type="transmembrane region" description="Helical" evidence="2">
    <location>
        <begin position="203"/>
        <end position="225"/>
    </location>
</feature>
<accession>A0AAN6JZU3</accession>
<evidence type="ECO:0000256" key="1">
    <source>
        <dbReference type="SAM" id="MobiDB-lite"/>
    </source>
</evidence>
<comment type="caution">
    <text evidence="4">The sequence shown here is derived from an EMBL/GenBank/DDBJ whole genome shotgun (WGS) entry which is preliminary data.</text>
</comment>
<keyword evidence="2" id="KW-0472">Membrane</keyword>
<dbReference type="Proteomes" id="UP001176517">
    <property type="component" value="Unassembled WGS sequence"/>
</dbReference>
<feature type="compositionally biased region" description="Polar residues" evidence="1">
    <location>
        <begin position="285"/>
        <end position="318"/>
    </location>
</feature>
<evidence type="ECO:0000313" key="5">
    <source>
        <dbReference type="Proteomes" id="UP001176517"/>
    </source>
</evidence>
<sequence length="456" mass="45324">MVSFKLGTLVAAVVLPAALTKAFIISKYAANCKYVDFTMNLTSAEFYAADAYQISITTPGGENRNDIFNFTGSDPKNPVVSANNLSSAIEVTWATALTTGGNSSWVFALYKNSQIITTPGKTYQEYIQFYYNVACGAGVSSTSAASTSTTPTPVATSGISTTALPSVTSSAASVSQATTSAAVGGANGGGGGSSSSSSNAGAIAGGVVGGVVGLGLIGVLALFLLRRNKHSSNAELGQSNAGAGDNVHSTYGPGPGAPGGAAVPPVAGQQYANSSVQGHSAGYVSPQTYSSPTGWSANQSMVGSGSAPGQQPPMSQYAPSTYSNPNTTYTNPNTQSIYSNLGATSAQQQPFAGAASGNPLLAATWGAGAGAAAGYGVGHGQHEHEAVEDGLPAYEAGETRAAAPEKAQHVHTPSVPVTGESSSAAAAVSGPSDTSEAAAPAQAADVASHQHTDHKI</sequence>
<reference evidence="4" key="1">
    <citation type="journal article" date="2023" name="PhytoFront">
        <title>Draft Genome Resources of Seven Strains of Tilletia horrida, Causal Agent of Kernel Smut of Rice.</title>
        <authorList>
            <person name="Khanal S."/>
            <person name="Antony Babu S."/>
            <person name="Zhou X.G."/>
        </authorList>
    </citation>
    <scope>NUCLEOTIDE SEQUENCE</scope>
    <source>
        <strain evidence="4">TX6</strain>
    </source>
</reference>
<keyword evidence="2" id="KW-1133">Transmembrane helix</keyword>
<feature type="compositionally biased region" description="Low complexity" evidence="1">
    <location>
        <begin position="319"/>
        <end position="334"/>
    </location>
</feature>
<dbReference type="AlphaFoldDB" id="A0AAN6JZU3"/>
<keyword evidence="2" id="KW-0812">Transmembrane</keyword>
<keyword evidence="3" id="KW-0732">Signal</keyword>
<feature type="region of interest" description="Disordered" evidence="1">
    <location>
        <begin position="234"/>
        <end position="335"/>
    </location>
</feature>
<evidence type="ECO:0000313" key="4">
    <source>
        <dbReference type="EMBL" id="KAK0555973.1"/>
    </source>
</evidence>
<evidence type="ECO:0000256" key="2">
    <source>
        <dbReference type="SAM" id="Phobius"/>
    </source>
</evidence>
<dbReference type="EMBL" id="JAPDMZ010000022">
    <property type="protein sequence ID" value="KAK0555973.1"/>
    <property type="molecule type" value="Genomic_DNA"/>
</dbReference>
<organism evidence="4 5">
    <name type="scientific">Tilletia horrida</name>
    <dbReference type="NCBI Taxonomy" id="155126"/>
    <lineage>
        <taxon>Eukaryota</taxon>
        <taxon>Fungi</taxon>
        <taxon>Dikarya</taxon>
        <taxon>Basidiomycota</taxon>
        <taxon>Ustilaginomycotina</taxon>
        <taxon>Exobasidiomycetes</taxon>
        <taxon>Tilletiales</taxon>
        <taxon>Tilletiaceae</taxon>
        <taxon>Tilletia</taxon>
    </lineage>
</organism>
<protein>
    <submittedName>
        <fullName evidence="4">Uncharacterized protein</fullName>
    </submittedName>
</protein>
<gene>
    <name evidence="4" type="ORF">OC846_001525</name>
</gene>
<feature type="region of interest" description="Disordered" evidence="1">
    <location>
        <begin position="399"/>
        <end position="456"/>
    </location>
</feature>
<feature type="compositionally biased region" description="Low complexity" evidence="1">
    <location>
        <begin position="437"/>
        <end position="447"/>
    </location>
</feature>